<dbReference type="Proteomes" id="UP001497600">
    <property type="component" value="Chromosome E"/>
</dbReference>
<evidence type="ECO:0000259" key="8">
    <source>
        <dbReference type="PROSITE" id="PS50850"/>
    </source>
</evidence>
<dbReference type="InterPro" id="IPR003663">
    <property type="entry name" value="Sugar/inositol_transpt"/>
</dbReference>
<feature type="transmembrane region" description="Helical" evidence="7">
    <location>
        <begin position="422"/>
        <end position="441"/>
    </location>
</feature>
<feature type="transmembrane region" description="Helical" evidence="7">
    <location>
        <begin position="329"/>
        <end position="349"/>
    </location>
</feature>
<feature type="transmembrane region" description="Helical" evidence="7">
    <location>
        <begin position="385"/>
        <end position="410"/>
    </location>
</feature>
<evidence type="ECO:0000256" key="2">
    <source>
        <dbReference type="ARBA" id="ARBA00010992"/>
    </source>
</evidence>
<dbReference type="InterPro" id="IPR050360">
    <property type="entry name" value="MFS_Sugar_Transporters"/>
</dbReference>
<dbReference type="InterPro" id="IPR036259">
    <property type="entry name" value="MFS_trans_sf"/>
</dbReference>
<evidence type="ECO:0000256" key="6">
    <source>
        <dbReference type="ARBA" id="ARBA00023136"/>
    </source>
</evidence>
<dbReference type="InterPro" id="IPR005828">
    <property type="entry name" value="MFS_sugar_transport-like"/>
</dbReference>
<feature type="transmembrane region" description="Helical" evidence="7">
    <location>
        <begin position="149"/>
        <end position="167"/>
    </location>
</feature>
<dbReference type="InterPro" id="IPR020846">
    <property type="entry name" value="MFS_dom"/>
</dbReference>
<sequence length="468" mass="51150">MMTVPGSDGPLFVVHNSPTNDAVHLVYCKPEPLDTIPEPKQLDDLYQLGVPDPNSRTYYTNLLHCALIALTGLPLGWDVGTMGHVANSGEFAKVFGTNGESLSPLVLGSIISSLNLGCIIGAIIIGTLDSASKINAPGMRKSIWVSTSVYALGTFIETISAVIPWKIWVLYSFGRLLCGICIGSLATIGPVYIGNIVKTPSMKKTCMSWHQNACCFAILLGNLIIIWLGQNQNILHAMVAFKAAFSIIIPIAIYFVPEWKNSRINEIDAQKSEILSGRESTNHRSFSWKVKRLWTKLRGSTIMCLQQFSGINFYFYYSAMIFHNMPPAIASTILSGFNFGASLFSGILLENFGTRNSLFVGAIIMGICMGIFALLGNYVHNDNGIGLIVVVTIYIIVFALSWGPGASVLVNELSSSSQAMSIAVCFNWISNFMVNILTPILSKSLGYSLGWIFSIFLFTAAMVIYRRL</sequence>
<feature type="transmembrane region" description="Helical" evidence="7">
    <location>
        <begin position="358"/>
        <end position="379"/>
    </location>
</feature>
<evidence type="ECO:0000256" key="7">
    <source>
        <dbReference type="SAM" id="Phobius"/>
    </source>
</evidence>
<accession>A0ABP0EEL4</accession>
<dbReference type="EMBL" id="OZ004257">
    <property type="protein sequence ID" value="CAK7908161.1"/>
    <property type="molecule type" value="Genomic_DNA"/>
</dbReference>
<evidence type="ECO:0000256" key="3">
    <source>
        <dbReference type="ARBA" id="ARBA00022448"/>
    </source>
</evidence>
<dbReference type="Pfam" id="PF00083">
    <property type="entry name" value="Sugar_tr"/>
    <property type="match status" value="1"/>
</dbReference>
<feature type="transmembrane region" description="Helical" evidence="7">
    <location>
        <begin position="58"/>
        <end position="77"/>
    </location>
</feature>
<gene>
    <name evidence="9" type="primary">HXT14</name>
    <name evidence="9" type="ORF">CAAN4_E09032</name>
</gene>
<proteinExistence type="inferred from homology"/>
<comment type="subcellular location">
    <subcellularLocation>
        <location evidence="1">Membrane</location>
        <topology evidence="1">Multi-pass membrane protein</topology>
    </subcellularLocation>
</comment>
<keyword evidence="6 7" id="KW-0472">Membrane</keyword>
<keyword evidence="5 7" id="KW-1133">Transmembrane helix</keyword>
<keyword evidence="3" id="KW-0813">Transport</keyword>
<feature type="transmembrane region" description="Helical" evidence="7">
    <location>
        <begin position="105"/>
        <end position="128"/>
    </location>
</feature>
<name>A0ABP0EEL4_9ASCO</name>
<evidence type="ECO:0000313" key="9">
    <source>
        <dbReference type="EMBL" id="CAK7908161.1"/>
    </source>
</evidence>
<evidence type="ECO:0000256" key="4">
    <source>
        <dbReference type="ARBA" id="ARBA00022692"/>
    </source>
</evidence>
<dbReference type="PANTHER" id="PTHR48022:SF91">
    <property type="entry name" value="MAJOR FACILITATOR SUPERFAMILY (MFS) PROFILE DOMAIN-CONTAINING PROTEIN-RELATED"/>
    <property type="match status" value="1"/>
</dbReference>
<protein>
    <submittedName>
        <fullName evidence="9">Hexose transporter Hxt14p</fullName>
    </submittedName>
</protein>
<dbReference type="PANTHER" id="PTHR48022">
    <property type="entry name" value="PLASTIDIC GLUCOSE TRANSPORTER 4"/>
    <property type="match status" value="1"/>
</dbReference>
<evidence type="ECO:0000256" key="1">
    <source>
        <dbReference type="ARBA" id="ARBA00004141"/>
    </source>
</evidence>
<dbReference type="SUPFAM" id="SSF103473">
    <property type="entry name" value="MFS general substrate transporter"/>
    <property type="match status" value="1"/>
</dbReference>
<feature type="domain" description="Major facilitator superfamily (MFS) profile" evidence="8">
    <location>
        <begin position="64"/>
        <end position="468"/>
    </location>
</feature>
<feature type="transmembrane region" description="Helical" evidence="7">
    <location>
        <begin position="209"/>
        <end position="228"/>
    </location>
</feature>
<feature type="transmembrane region" description="Helical" evidence="7">
    <location>
        <begin position="234"/>
        <end position="256"/>
    </location>
</feature>
<keyword evidence="10" id="KW-1185">Reference proteome</keyword>
<dbReference type="PRINTS" id="PR00171">
    <property type="entry name" value="SUGRTRNSPORT"/>
</dbReference>
<feature type="transmembrane region" description="Helical" evidence="7">
    <location>
        <begin position="447"/>
        <end position="465"/>
    </location>
</feature>
<comment type="similarity">
    <text evidence="2">Belongs to the major facilitator superfamily. Sugar transporter (TC 2.A.1.1) family.</text>
</comment>
<feature type="transmembrane region" description="Helical" evidence="7">
    <location>
        <begin position="173"/>
        <end position="197"/>
    </location>
</feature>
<keyword evidence="4 7" id="KW-0812">Transmembrane</keyword>
<dbReference type="PROSITE" id="PS50850">
    <property type="entry name" value="MFS"/>
    <property type="match status" value="1"/>
</dbReference>
<dbReference type="Gene3D" id="1.20.1250.20">
    <property type="entry name" value="MFS general substrate transporter like domains"/>
    <property type="match status" value="2"/>
</dbReference>
<evidence type="ECO:0000256" key="5">
    <source>
        <dbReference type="ARBA" id="ARBA00022989"/>
    </source>
</evidence>
<reference evidence="9 10" key="1">
    <citation type="submission" date="2024-01" db="EMBL/GenBank/DDBJ databases">
        <authorList>
            <consortium name="Genoscope - CEA"/>
            <person name="William W."/>
        </authorList>
    </citation>
    <scope>NUCLEOTIDE SEQUENCE [LARGE SCALE GENOMIC DNA]</scope>
    <source>
        <strain evidence="9 10">29B2s-10</strain>
    </source>
</reference>
<feature type="transmembrane region" description="Helical" evidence="7">
    <location>
        <begin position="297"/>
        <end position="317"/>
    </location>
</feature>
<organism evidence="9 10">
    <name type="scientific">[Candida] anglica</name>
    <dbReference type="NCBI Taxonomy" id="148631"/>
    <lineage>
        <taxon>Eukaryota</taxon>
        <taxon>Fungi</taxon>
        <taxon>Dikarya</taxon>
        <taxon>Ascomycota</taxon>
        <taxon>Saccharomycotina</taxon>
        <taxon>Pichiomycetes</taxon>
        <taxon>Debaryomycetaceae</taxon>
        <taxon>Kurtzmaniella</taxon>
    </lineage>
</organism>
<evidence type="ECO:0000313" key="10">
    <source>
        <dbReference type="Proteomes" id="UP001497600"/>
    </source>
</evidence>